<accession>A0A2W4WJB8</accession>
<dbReference type="Pfam" id="PF13671">
    <property type="entry name" value="AAA_33"/>
    <property type="match status" value="1"/>
</dbReference>
<dbReference type="SUPFAM" id="SSF52540">
    <property type="entry name" value="P-loop containing nucleoside triphosphate hydrolases"/>
    <property type="match status" value="1"/>
</dbReference>
<protein>
    <submittedName>
        <fullName evidence="3">Polynucleotide kinase-phosphatase</fullName>
    </submittedName>
</protein>
<gene>
    <name evidence="3" type="ORF">DCF19_02050</name>
</gene>
<dbReference type="GO" id="GO:0016791">
    <property type="term" value="F:phosphatase activity"/>
    <property type="evidence" value="ECO:0007669"/>
    <property type="project" value="TreeGrafter"/>
</dbReference>
<dbReference type="NCBIfam" id="TIGR04075">
    <property type="entry name" value="bacter_Pnkp"/>
    <property type="match status" value="1"/>
</dbReference>
<feature type="domain" description="Polynucleotide kinase-phosphatase ligase" evidence="2">
    <location>
        <begin position="484"/>
        <end position="861"/>
    </location>
</feature>
<dbReference type="InterPro" id="IPR050126">
    <property type="entry name" value="Ap4A_hydrolase"/>
</dbReference>
<dbReference type="Pfam" id="PF16542">
    <property type="entry name" value="PNKP_ligase"/>
    <property type="match status" value="1"/>
</dbReference>
<dbReference type="Pfam" id="PF00149">
    <property type="entry name" value="Metallophos"/>
    <property type="match status" value="1"/>
</dbReference>
<dbReference type="InterPro" id="IPR029052">
    <property type="entry name" value="Metallo-depent_PP-like"/>
</dbReference>
<comment type="caution">
    <text evidence="3">The sequence shown here is derived from an EMBL/GenBank/DDBJ whole genome shotgun (WGS) entry which is preliminary data.</text>
</comment>
<evidence type="ECO:0000313" key="4">
    <source>
        <dbReference type="Proteomes" id="UP000249467"/>
    </source>
</evidence>
<feature type="domain" description="Calcineurin-like phosphoesterase" evidence="1">
    <location>
        <begin position="181"/>
        <end position="389"/>
    </location>
</feature>
<evidence type="ECO:0000259" key="2">
    <source>
        <dbReference type="Pfam" id="PF16542"/>
    </source>
</evidence>
<proteinExistence type="predicted"/>
<dbReference type="PANTHER" id="PTHR42850:SF7">
    <property type="entry name" value="BIS(5'-NUCLEOSYL)-TETRAPHOSPHATASE PRPE [ASYMMETRICAL]"/>
    <property type="match status" value="1"/>
</dbReference>
<dbReference type="EMBL" id="QBML01000002">
    <property type="protein sequence ID" value="PZO44552.1"/>
    <property type="molecule type" value="Genomic_DNA"/>
</dbReference>
<dbReference type="SUPFAM" id="SSF56300">
    <property type="entry name" value="Metallo-dependent phosphatases"/>
    <property type="match status" value="1"/>
</dbReference>
<dbReference type="GO" id="GO:0016301">
    <property type="term" value="F:kinase activity"/>
    <property type="evidence" value="ECO:0007669"/>
    <property type="project" value="UniProtKB-KW"/>
</dbReference>
<sequence>MKIKIPELALVAMVGASGSGKSTFAHTHFRSTEVISSDFCRGLVSDDENNQAASKDAFDVLHYIAAKRLAAGKLTVIDATNVQTQDRKQYIDLARQYHCIPVAIVLNLPEKVCHDRNQQRPDRQFGEHVVRRHVQNLRKSLRGLEREGFRHVFILSSLEEIENVEIERQPLWNNRKQDHGPFDIIGDVHGCCDELEELLRSLGYQILEAKANSPTNSPFWEFPTYSHPEGRKAVFLGDLVDRGDRILDTVKLVRNMVVAETGLCVPGNHDIKLLRKLNGKNVKINHGLEQTLAEIEGLSAELRDEAIQEMCQFLDSLISHYVLDSGKLVVAHAGMKAELQGRGSGRVRDFALFGETTGEIDKFGLPVRYNWAAEYRGQAMVVYGHTPVPEAEWLNNTIDIDTGCVFGGKLSALRYPERELVSVQASRVYCEPVKPLIPEVPIDSPLTAQQQHDDVLNIADVLGKMLVSTRLQRNITIKEENAIAALEVMSRFAANPKWLIYLPPTMSPVATSTELGFLEYPTEAFAYYKQAGIDRVVCEEKHMGSRTVTIICKDEAAASSRFGITDEGIGICYTRTGRRFFDNPTLEMELLLRVQSVLAQSGFWEQFQTDWVCLDCELMPWSVKAQALLRQQYASVGVAANQSLSQAIASLQQATERGLDVSSLLDQYQQRHQLAGQYVAAYRRYCWNVDSIEDLKLAPFHILATEGKVHIDRNHEWHMQQIAQVCQADRNLLLATEYRLVNLNDAASQLEGIQWWQELTTKGGEGMVVKPLEFINETKKGLIQPAVKCRGQEYLRIIYGAEYSLPQNLDRLRQRGLSVKRSLALREFALGIEGLERFVAKATLRQVHECVFGVLALESEPVDPRL</sequence>
<dbReference type="InterPro" id="IPR032380">
    <property type="entry name" value="PNKP_ligase_dom"/>
</dbReference>
<evidence type="ECO:0000259" key="1">
    <source>
        <dbReference type="Pfam" id="PF00149"/>
    </source>
</evidence>
<dbReference type="PANTHER" id="PTHR42850">
    <property type="entry name" value="METALLOPHOSPHOESTERASE"/>
    <property type="match status" value="1"/>
</dbReference>
<reference evidence="3 4" key="1">
    <citation type="submission" date="2018-04" db="EMBL/GenBank/DDBJ databases">
        <authorList>
            <person name="Go L.Y."/>
            <person name="Mitchell J.A."/>
        </authorList>
    </citation>
    <scope>NUCLEOTIDE SEQUENCE [LARGE SCALE GENOMIC DNA]</scope>
    <source>
        <strain evidence="3">ULC066bin1</strain>
    </source>
</reference>
<dbReference type="InterPro" id="IPR004843">
    <property type="entry name" value="Calcineurin-like_PHP"/>
</dbReference>
<dbReference type="CDD" id="cd07423">
    <property type="entry name" value="MPP_Prp_like"/>
    <property type="match status" value="1"/>
</dbReference>
<keyword evidence="3" id="KW-0808">Transferase</keyword>
<dbReference type="InterPro" id="IPR006186">
    <property type="entry name" value="Ser/Thr-sp_prot-phosphatase"/>
</dbReference>
<keyword evidence="3" id="KW-0418">Kinase</keyword>
<evidence type="ECO:0000313" key="3">
    <source>
        <dbReference type="EMBL" id="PZO44552.1"/>
    </source>
</evidence>
<dbReference type="InterPro" id="IPR027417">
    <property type="entry name" value="P-loop_NTPase"/>
</dbReference>
<dbReference type="GO" id="GO:0005737">
    <property type="term" value="C:cytoplasm"/>
    <property type="evidence" value="ECO:0007669"/>
    <property type="project" value="TreeGrafter"/>
</dbReference>
<dbReference type="Gene3D" id="3.40.50.300">
    <property type="entry name" value="P-loop containing nucleotide triphosphate hydrolases"/>
    <property type="match status" value="1"/>
</dbReference>
<dbReference type="Gene3D" id="3.30.470.30">
    <property type="entry name" value="DNA ligase/mRNA capping enzyme"/>
    <property type="match status" value="2"/>
</dbReference>
<dbReference type="InterPro" id="IPR024028">
    <property type="entry name" value="PNKP_bac"/>
</dbReference>
<dbReference type="InterPro" id="IPR041780">
    <property type="entry name" value="MPP_PrpE-like"/>
</dbReference>
<name>A0A2W4WJB8_9CYAN</name>
<organism evidence="3 4">
    <name type="scientific">Pseudanabaena frigida</name>
    <dbReference type="NCBI Taxonomy" id="945775"/>
    <lineage>
        <taxon>Bacteria</taxon>
        <taxon>Bacillati</taxon>
        <taxon>Cyanobacteriota</taxon>
        <taxon>Cyanophyceae</taxon>
        <taxon>Pseudanabaenales</taxon>
        <taxon>Pseudanabaenaceae</taxon>
        <taxon>Pseudanabaena</taxon>
    </lineage>
</organism>
<dbReference type="AlphaFoldDB" id="A0A2W4WJB8"/>
<dbReference type="Proteomes" id="UP000249467">
    <property type="component" value="Unassembled WGS sequence"/>
</dbReference>
<dbReference type="SUPFAM" id="SSF56091">
    <property type="entry name" value="DNA ligase/mRNA capping enzyme, catalytic domain"/>
    <property type="match status" value="1"/>
</dbReference>
<reference evidence="3 4" key="2">
    <citation type="submission" date="2018-06" db="EMBL/GenBank/DDBJ databases">
        <title>Metagenomic assembly of (sub)arctic Cyanobacteria and their associated microbiome from non-axenic cultures.</title>
        <authorList>
            <person name="Baurain D."/>
        </authorList>
    </citation>
    <scope>NUCLEOTIDE SEQUENCE [LARGE SCALE GENOMIC DNA]</scope>
    <source>
        <strain evidence="3">ULC066bin1</strain>
    </source>
</reference>
<dbReference type="PRINTS" id="PR00114">
    <property type="entry name" value="STPHPHTASE"/>
</dbReference>
<dbReference type="Gene3D" id="3.60.21.10">
    <property type="match status" value="1"/>
</dbReference>